<name>A0AA49GGT3_9BACT</name>
<dbReference type="AlphaFoldDB" id="A0AA49GGT3"/>
<dbReference type="Proteomes" id="UP001232019">
    <property type="component" value="Chromosome"/>
</dbReference>
<dbReference type="EMBL" id="CP129968">
    <property type="protein sequence ID" value="WKK81096.2"/>
    <property type="molecule type" value="Genomic_DNA"/>
</dbReference>
<proteinExistence type="predicted"/>
<organism evidence="1">
    <name type="scientific">Marivirga arenosa</name>
    <dbReference type="NCBI Taxonomy" id="3059076"/>
    <lineage>
        <taxon>Bacteria</taxon>
        <taxon>Pseudomonadati</taxon>
        <taxon>Bacteroidota</taxon>
        <taxon>Cytophagia</taxon>
        <taxon>Cytophagales</taxon>
        <taxon>Marivirgaceae</taxon>
        <taxon>Marivirga</taxon>
    </lineage>
</organism>
<dbReference type="RefSeq" id="WP_322348368.1">
    <property type="nucleotide sequence ID" value="NZ_CP129968.2"/>
</dbReference>
<protein>
    <submittedName>
        <fullName evidence="1">Uncharacterized protein</fullName>
    </submittedName>
</protein>
<accession>A0AA49GGT3</accession>
<evidence type="ECO:0000313" key="1">
    <source>
        <dbReference type="EMBL" id="WKK81096.2"/>
    </source>
</evidence>
<sequence>MSNINSFNKDSLSKLQLLLNTLAIQINYFKIQGFSDENLNFIYIGLPDNFKSFILLMNSNFRDEPINKLDKNEIKEFDPIEKGEIIEKFKILSRIHDQTKNLAELIGY</sequence>
<reference evidence="1" key="1">
    <citation type="submission" date="2023-08" db="EMBL/GenBank/DDBJ databases">
        <title>Comparative genomics and taxonomic characterization of three novel marine species of genus Marivirga.</title>
        <authorList>
            <person name="Muhammad N."/>
            <person name="Kim S.-G."/>
        </authorList>
    </citation>
    <scope>NUCLEOTIDE SEQUENCE</scope>
    <source>
        <strain evidence="1">BKB1-2</strain>
    </source>
</reference>
<dbReference type="KEGG" id="marp:QYS47_01515"/>
<gene>
    <name evidence="1" type="ORF">QYS47_01515</name>
</gene>